<name>A0A0C9VMK4_SPHS4</name>
<evidence type="ECO:0000313" key="4">
    <source>
        <dbReference type="Proteomes" id="UP000054279"/>
    </source>
</evidence>
<dbReference type="HOGENOM" id="CLU_504497_0_0_1"/>
<accession>A0A0C9VMK4</accession>
<keyword evidence="1" id="KW-0175">Coiled coil</keyword>
<sequence>MAQIPGRSYYTYPQLTLRTLYSLKERHSGNRSYHLKTVHAELEHLIKCEPLNLGPNWKKKVTAACKELEDIGIVTRANGRISLSEKAKKRISDAVKQFGNFNQLSSFKRGQFFKFVQGGSIKRASRTQSKRITVKEFNALQRERDELLATITRLEVEKEQLAQQPQLADHAQVTMQAVPGVPEAQAGPMDDVMSDTTDGNDDNEELEQLQDTSMDIPDHGQVRFVSEVPEAQAGIAGPSDMDHAMNDTTDDSDDMQIEDLPQSEPFDAYGSNLPATTRVHLQTPPPSSSPTPPTRQAGPETPFNTIINHRTPQPPRQRPLIRITSASGSFINDVSRRPTPPPSSRHSPSPAGQSSGQLDLEKEHQRTNAQPPSPSLQTISDLQKKLDDTNTERAKEVEATQARIAHLQRLVFQRSNELQVMKIANKDLKHSLNAANNEVELIGDTTMRRQEKEMKKIKEQCEKDVAEAKASLAKAQQDAAEAVAAVQKFNAVFKGLVATSDDTIATLTGSQSAPLPKQFSRPRDSGIGMADGTEMTSSDM</sequence>
<feature type="region of interest" description="Disordered" evidence="2">
    <location>
        <begin position="507"/>
        <end position="540"/>
    </location>
</feature>
<evidence type="ECO:0000256" key="2">
    <source>
        <dbReference type="SAM" id="MobiDB-lite"/>
    </source>
</evidence>
<organism evidence="3 4">
    <name type="scientific">Sphaerobolus stellatus (strain SS14)</name>
    <dbReference type="NCBI Taxonomy" id="990650"/>
    <lineage>
        <taxon>Eukaryota</taxon>
        <taxon>Fungi</taxon>
        <taxon>Dikarya</taxon>
        <taxon>Basidiomycota</taxon>
        <taxon>Agaricomycotina</taxon>
        <taxon>Agaricomycetes</taxon>
        <taxon>Phallomycetidae</taxon>
        <taxon>Geastrales</taxon>
        <taxon>Sphaerobolaceae</taxon>
        <taxon>Sphaerobolus</taxon>
    </lineage>
</organism>
<feature type="compositionally biased region" description="Polar residues" evidence="2">
    <location>
        <begin position="367"/>
        <end position="380"/>
    </location>
</feature>
<protein>
    <submittedName>
        <fullName evidence="3">Uncharacterized protein</fullName>
    </submittedName>
</protein>
<proteinExistence type="predicted"/>
<dbReference type="Proteomes" id="UP000054279">
    <property type="component" value="Unassembled WGS sequence"/>
</dbReference>
<dbReference type="AlphaFoldDB" id="A0A0C9VMK4"/>
<keyword evidence="4" id="KW-1185">Reference proteome</keyword>
<feature type="compositionally biased region" description="Acidic residues" evidence="2">
    <location>
        <begin position="248"/>
        <end position="257"/>
    </location>
</feature>
<gene>
    <name evidence="3" type="ORF">M422DRAFT_781216</name>
</gene>
<feature type="coiled-coil region" evidence="1">
    <location>
        <begin position="137"/>
        <end position="164"/>
    </location>
</feature>
<evidence type="ECO:0000256" key="1">
    <source>
        <dbReference type="SAM" id="Coils"/>
    </source>
</evidence>
<evidence type="ECO:0000313" key="3">
    <source>
        <dbReference type="EMBL" id="KIJ38886.1"/>
    </source>
</evidence>
<feature type="region of interest" description="Disordered" evidence="2">
    <location>
        <begin position="234"/>
        <end position="380"/>
    </location>
</feature>
<feature type="region of interest" description="Disordered" evidence="2">
    <location>
        <begin position="182"/>
        <end position="203"/>
    </location>
</feature>
<reference evidence="3 4" key="1">
    <citation type="submission" date="2014-06" db="EMBL/GenBank/DDBJ databases">
        <title>Evolutionary Origins and Diversification of the Mycorrhizal Mutualists.</title>
        <authorList>
            <consortium name="DOE Joint Genome Institute"/>
            <consortium name="Mycorrhizal Genomics Consortium"/>
            <person name="Kohler A."/>
            <person name="Kuo A."/>
            <person name="Nagy L.G."/>
            <person name="Floudas D."/>
            <person name="Copeland A."/>
            <person name="Barry K.W."/>
            <person name="Cichocki N."/>
            <person name="Veneault-Fourrey C."/>
            <person name="LaButti K."/>
            <person name="Lindquist E.A."/>
            <person name="Lipzen A."/>
            <person name="Lundell T."/>
            <person name="Morin E."/>
            <person name="Murat C."/>
            <person name="Riley R."/>
            <person name="Ohm R."/>
            <person name="Sun H."/>
            <person name="Tunlid A."/>
            <person name="Henrissat B."/>
            <person name="Grigoriev I.V."/>
            <person name="Hibbett D.S."/>
            <person name="Martin F."/>
        </authorList>
    </citation>
    <scope>NUCLEOTIDE SEQUENCE [LARGE SCALE GENOMIC DNA]</scope>
    <source>
        <strain evidence="3 4">SS14</strain>
    </source>
</reference>
<feature type="compositionally biased region" description="Pro residues" evidence="2">
    <location>
        <begin position="283"/>
        <end position="293"/>
    </location>
</feature>
<dbReference type="EMBL" id="KN837156">
    <property type="protein sequence ID" value="KIJ38886.1"/>
    <property type="molecule type" value="Genomic_DNA"/>
</dbReference>